<dbReference type="PANTHER" id="PTHR47370">
    <property type="entry name" value="ACYL-COA N-ACYLTRANSFERASES (NAT) SUPERFAMILY PROTEIN"/>
    <property type="match status" value="1"/>
</dbReference>
<accession>A0A6D2IZE4</accession>
<dbReference type="InterPro" id="IPR052810">
    <property type="entry name" value="Plant_NAT"/>
</dbReference>
<dbReference type="PROSITE" id="PS51186">
    <property type="entry name" value="GNAT"/>
    <property type="match status" value="1"/>
</dbReference>
<dbReference type="EMBL" id="CACVBM020001151">
    <property type="protein sequence ID" value="CAA7034619.1"/>
    <property type="molecule type" value="Genomic_DNA"/>
</dbReference>
<sequence>MVKGFQVVVVRDYDPRSDLTSVEKLEKSCEVGSLLVDLMGDPLARIRQSPSFHMLVAEIGNEIVGMIRGTIKMVTRGGNALLDPGHQHDGVSPEIRTTKLAFVSGLRVSPFFRRMGIGLKLVQRLEEWFRQNDAIYAYVQTENDNAASVKLFTEKSGYSKYRTPTFLVNPVFNHRVSVSRRVKIIKLASSDAESLYRSRFSSTEFFPSDINSILTNKLSLGTFLAVPRGSDYVPGSLPDPSGSWAVISIWNSKDVYKLQVQGVSCLKRTLAKTTRVFDGAFPFLKIPSFPNLFKPFAMHFLYGIGGEGARAAEMVEALCSHAHNIARKSGCAVVAAEVASCEPLRVGIPHWKVLSPEDLWCLKRLRDDEGDDDWTKSAPGLSIFVDPREI</sequence>
<dbReference type="SUPFAM" id="SSF55729">
    <property type="entry name" value="Acyl-CoA N-acyltransferases (Nat)"/>
    <property type="match status" value="1"/>
</dbReference>
<protein>
    <recommendedName>
        <fullName evidence="1">N-acetyltransferase domain-containing protein</fullName>
    </recommendedName>
</protein>
<comment type="caution">
    <text evidence="2">The sequence shown here is derived from an EMBL/GenBank/DDBJ whole genome shotgun (WGS) entry which is preliminary data.</text>
</comment>
<feature type="domain" description="N-acetyltransferase" evidence="1">
    <location>
        <begin position="8"/>
        <end position="183"/>
    </location>
</feature>
<dbReference type="Proteomes" id="UP000467841">
    <property type="component" value="Unassembled WGS sequence"/>
</dbReference>
<dbReference type="Gene3D" id="3.40.630.30">
    <property type="match status" value="1"/>
</dbReference>
<keyword evidence="3" id="KW-1185">Reference proteome</keyword>
<organism evidence="2 3">
    <name type="scientific">Microthlaspi erraticum</name>
    <dbReference type="NCBI Taxonomy" id="1685480"/>
    <lineage>
        <taxon>Eukaryota</taxon>
        <taxon>Viridiplantae</taxon>
        <taxon>Streptophyta</taxon>
        <taxon>Embryophyta</taxon>
        <taxon>Tracheophyta</taxon>
        <taxon>Spermatophyta</taxon>
        <taxon>Magnoliopsida</taxon>
        <taxon>eudicotyledons</taxon>
        <taxon>Gunneridae</taxon>
        <taxon>Pentapetalae</taxon>
        <taxon>rosids</taxon>
        <taxon>malvids</taxon>
        <taxon>Brassicales</taxon>
        <taxon>Brassicaceae</taxon>
        <taxon>Coluteocarpeae</taxon>
        <taxon>Microthlaspi</taxon>
    </lineage>
</organism>
<dbReference type="OrthoDB" id="1896489at2759"/>
<evidence type="ECO:0000313" key="2">
    <source>
        <dbReference type="EMBL" id="CAA7034619.1"/>
    </source>
</evidence>
<evidence type="ECO:0000259" key="1">
    <source>
        <dbReference type="PROSITE" id="PS51186"/>
    </source>
</evidence>
<dbReference type="InterPro" id="IPR016181">
    <property type="entry name" value="Acyl_CoA_acyltransferase"/>
</dbReference>
<dbReference type="CDD" id="cd04301">
    <property type="entry name" value="NAT_SF"/>
    <property type="match status" value="1"/>
</dbReference>
<dbReference type="InterPro" id="IPR000182">
    <property type="entry name" value="GNAT_dom"/>
</dbReference>
<dbReference type="PANTHER" id="PTHR47370:SF3">
    <property type="entry name" value="ACYL-COA N-ACYLTRANSFERASES (NAT) SUPERFAMILY PROTEIN"/>
    <property type="match status" value="1"/>
</dbReference>
<gene>
    <name evidence="2" type="ORF">MERR_LOCUS21854</name>
</gene>
<evidence type="ECO:0000313" key="3">
    <source>
        <dbReference type="Proteomes" id="UP000467841"/>
    </source>
</evidence>
<name>A0A6D2IZE4_9BRAS</name>
<dbReference type="Pfam" id="PF00583">
    <property type="entry name" value="Acetyltransf_1"/>
    <property type="match status" value="1"/>
</dbReference>
<dbReference type="AlphaFoldDB" id="A0A6D2IZE4"/>
<dbReference type="GO" id="GO:0016747">
    <property type="term" value="F:acyltransferase activity, transferring groups other than amino-acyl groups"/>
    <property type="evidence" value="ECO:0007669"/>
    <property type="project" value="InterPro"/>
</dbReference>
<reference evidence="2" key="1">
    <citation type="submission" date="2020-01" db="EMBL/GenBank/DDBJ databases">
        <authorList>
            <person name="Mishra B."/>
        </authorList>
    </citation>
    <scope>NUCLEOTIDE SEQUENCE [LARGE SCALE GENOMIC DNA]</scope>
</reference>
<proteinExistence type="predicted"/>